<dbReference type="EMBL" id="JACOPN010000004">
    <property type="protein sequence ID" value="MBC5717142.1"/>
    <property type="molecule type" value="Genomic_DNA"/>
</dbReference>
<dbReference type="Gene3D" id="3.30.420.40">
    <property type="match status" value="2"/>
</dbReference>
<feature type="site" description="Transition state stabilizer" evidence="7">
    <location>
        <position position="241"/>
    </location>
</feature>
<dbReference type="PIRSF" id="PIRSF000722">
    <property type="entry name" value="Acetate_prop_kin"/>
    <property type="match status" value="1"/>
</dbReference>
<dbReference type="RefSeq" id="WP_186878438.1">
    <property type="nucleotide sequence ID" value="NZ_JACOPN010000004.1"/>
</dbReference>
<dbReference type="GO" id="GO:0006085">
    <property type="term" value="P:acetyl-CoA biosynthetic process"/>
    <property type="evidence" value="ECO:0007669"/>
    <property type="project" value="UniProtKB-UniRule"/>
</dbReference>
<comment type="catalytic activity">
    <reaction evidence="7">
        <text>acetate + ATP = acetyl phosphate + ADP</text>
        <dbReference type="Rhea" id="RHEA:11352"/>
        <dbReference type="ChEBI" id="CHEBI:22191"/>
        <dbReference type="ChEBI" id="CHEBI:30089"/>
        <dbReference type="ChEBI" id="CHEBI:30616"/>
        <dbReference type="ChEBI" id="CHEBI:456216"/>
        <dbReference type="EC" id="2.7.2.1"/>
    </reaction>
</comment>
<evidence type="ECO:0000313" key="10">
    <source>
        <dbReference type="Proteomes" id="UP000602260"/>
    </source>
</evidence>
<dbReference type="InterPro" id="IPR043129">
    <property type="entry name" value="ATPase_NBD"/>
</dbReference>
<evidence type="ECO:0000256" key="4">
    <source>
        <dbReference type="ARBA" id="ARBA00022741"/>
    </source>
</evidence>
<evidence type="ECO:0000256" key="7">
    <source>
        <dbReference type="HAMAP-Rule" id="MF_00020"/>
    </source>
</evidence>
<feature type="binding site" evidence="7">
    <location>
        <position position="384"/>
    </location>
    <ligand>
        <name>Mg(2+)</name>
        <dbReference type="ChEBI" id="CHEBI:18420"/>
    </ligand>
</feature>
<keyword evidence="6 7" id="KW-0067">ATP-binding</keyword>
<dbReference type="GO" id="GO:0008776">
    <property type="term" value="F:acetate kinase activity"/>
    <property type="evidence" value="ECO:0007669"/>
    <property type="project" value="UniProtKB-UniRule"/>
</dbReference>
<dbReference type="NCBIfam" id="TIGR00016">
    <property type="entry name" value="ackA"/>
    <property type="match status" value="1"/>
</dbReference>
<feature type="binding site" evidence="7">
    <location>
        <begin position="331"/>
        <end position="335"/>
    </location>
    <ligand>
        <name>ATP</name>
        <dbReference type="ChEBI" id="CHEBI:30616"/>
    </ligand>
</feature>
<dbReference type="InterPro" id="IPR023865">
    <property type="entry name" value="Aliphatic_acid_kinase_CS"/>
</dbReference>
<dbReference type="PROSITE" id="PS01076">
    <property type="entry name" value="ACETATE_KINASE_2"/>
    <property type="match status" value="1"/>
</dbReference>
<dbReference type="SUPFAM" id="SSF53067">
    <property type="entry name" value="Actin-like ATPase domain"/>
    <property type="match status" value="2"/>
</dbReference>
<feature type="binding site" evidence="7">
    <location>
        <position position="91"/>
    </location>
    <ligand>
        <name>substrate</name>
    </ligand>
</feature>
<evidence type="ECO:0000256" key="6">
    <source>
        <dbReference type="ARBA" id="ARBA00022840"/>
    </source>
</evidence>
<dbReference type="AlphaFoldDB" id="A0A8J6J4T3"/>
<keyword evidence="10" id="KW-1185">Reference proteome</keyword>
<keyword evidence="4 7" id="KW-0547">Nucleotide-binding</keyword>
<evidence type="ECO:0000256" key="3">
    <source>
        <dbReference type="ARBA" id="ARBA00022679"/>
    </source>
</evidence>
<evidence type="ECO:0000256" key="1">
    <source>
        <dbReference type="ARBA" id="ARBA00008748"/>
    </source>
</evidence>
<proteinExistence type="inferred from homology"/>
<comment type="function">
    <text evidence="7">Catalyzes the formation of acetyl phosphate from acetate and ATP. Can also catalyze the reverse reaction.</text>
</comment>
<comment type="pathway">
    <text evidence="7">Metabolic intermediate biosynthesis; acetyl-CoA biosynthesis; acetyl-CoA from acetate: step 1/2.</text>
</comment>
<evidence type="ECO:0000256" key="8">
    <source>
        <dbReference type="RuleBase" id="RU003835"/>
    </source>
</evidence>
<protein>
    <recommendedName>
        <fullName evidence="7">Acetate kinase</fullName>
        <ecNumber evidence="7">2.7.2.1</ecNumber>
    </recommendedName>
    <alternativeName>
        <fullName evidence="7">Acetokinase</fullName>
    </alternativeName>
</protein>
<feature type="active site" description="Proton donor/acceptor" evidence="7">
    <location>
        <position position="148"/>
    </location>
</feature>
<dbReference type="GO" id="GO:0005524">
    <property type="term" value="F:ATP binding"/>
    <property type="evidence" value="ECO:0007669"/>
    <property type="project" value="UniProtKB-KW"/>
</dbReference>
<feature type="binding site" evidence="7">
    <location>
        <position position="7"/>
    </location>
    <ligand>
        <name>Mg(2+)</name>
        <dbReference type="ChEBI" id="CHEBI:18420"/>
    </ligand>
</feature>
<keyword evidence="7" id="KW-0460">Magnesium</keyword>
<dbReference type="HAMAP" id="MF_00020">
    <property type="entry name" value="Acetate_kinase"/>
    <property type="match status" value="1"/>
</dbReference>
<dbReference type="GO" id="GO:0006083">
    <property type="term" value="P:acetate metabolic process"/>
    <property type="evidence" value="ECO:0007669"/>
    <property type="project" value="TreeGrafter"/>
</dbReference>
<dbReference type="PANTHER" id="PTHR21060:SF15">
    <property type="entry name" value="ACETATE KINASE-RELATED"/>
    <property type="match status" value="1"/>
</dbReference>
<dbReference type="PANTHER" id="PTHR21060">
    <property type="entry name" value="ACETATE KINASE"/>
    <property type="match status" value="1"/>
</dbReference>
<feature type="binding site" evidence="7">
    <location>
        <position position="14"/>
    </location>
    <ligand>
        <name>ATP</name>
        <dbReference type="ChEBI" id="CHEBI:30616"/>
    </ligand>
</feature>
<feature type="binding site" evidence="7">
    <location>
        <begin position="283"/>
        <end position="285"/>
    </location>
    <ligand>
        <name>ATP</name>
        <dbReference type="ChEBI" id="CHEBI:30616"/>
    </ligand>
</feature>
<dbReference type="GO" id="GO:0005737">
    <property type="term" value="C:cytoplasm"/>
    <property type="evidence" value="ECO:0007669"/>
    <property type="project" value="UniProtKB-SubCell"/>
</dbReference>
<evidence type="ECO:0000256" key="5">
    <source>
        <dbReference type="ARBA" id="ARBA00022777"/>
    </source>
</evidence>
<keyword evidence="2 7" id="KW-0963">Cytoplasm</keyword>
<accession>A0A8J6J4T3</accession>
<dbReference type="PROSITE" id="PS01075">
    <property type="entry name" value="ACETATE_KINASE_1"/>
    <property type="match status" value="1"/>
</dbReference>
<feature type="site" description="Transition state stabilizer" evidence="7">
    <location>
        <position position="180"/>
    </location>
</feature>
<reference evidence="9" key="1">
    <citation type="submission" date="2020-08" db="EMBL/GenBank/DDBJ databases">
        <title>Genome public.</title>
        <authorList>
            <person name="Liu C."/>
            <person name="Sun Q."/>
        </authorList>
    </citation>
    <scope>NUCLEOTIDE SEQUENCE</scope>
    <source>
        <strain evidence="9">BX5</strain>
    </source>
</reference>
<dbReference type="UniPathway" id="UPA00340">
    <property type="reaction ID" value="UER00458"/>
</dbReference>
<keyword evidence="7" id="KW-0479">Metal-binding</keyword>
<dbReference type="Pfam" id="PF00871">
    <property type="entry name" value="Acetate_kinase"/>
    <property type="match status" value="1"/>
</dbReference>
<dbReference type="CDD" id="cd24010">
    <property type="entry name" value="ASKHA_NBD_AcK_PK"/>
    <property type="match status" value="1"/>
</dbReference>
<keyword evidence="3 7" id="KW-0808">Transferase</keyword>
<dbReference type="Proteomes" id="UP000602260">
    <property type="component" value="Unassembled WGS sequence"/>
</dbReference>
<dbReference type="PRINTS" id="PR00471">
    <property type="entry name" value="ACETATEKNASE"/>
</dbReference>
<dbReference type="InterPro" id="IPR004372">
    <property type="entry name" value="Ac/propionate_kinase"/>
</dbReference>
<sequence>MNVLVINAGSSSLKYQLLNPDTQEILAKGLCERIGIDGKFTYKPTGKTAVKAADVAMPTHSEAIQTVLNALVDKENGVIASMKEIDAVGHRVVHGGEKFAKSVRITDEVMATIEECNPLAPLHNPANIIGIRACQQLMPGTPMVAVFDTAFHQTMPPVAYTYALPYEYYEQDKVRRYGFHGTSHKYVSQRAAAMLGKPIEELKLISCHLGNGSSITAIDGGKSVDTSMGFTPLAGLPMGTRAGDLDAGILQYLMNKHGMNIDEMLNVLNKKSGVEGISAISSDFRDLENAEAEGNQRAELALRVFDYSVKKYIGAYAAAMGGVDAVIFTAGVGENGPETRESACAGLEFLGIKIDPEKDKVRGKEMDVSADDAKVRVLVIPTNEELMIAMDTAAIVKG</sequence>
<comment type="subcellular location">
    <subcellularLocation>
        <location evidence="7">Cytoplasm</location>
    </subcellularLocation>
</comment>
<comment type="cofactor">
    <cofactor evidence="7">
        <name>Mg(2+)</name>
        <dbReference type="ChEBI" id="CHEBI:18420"/>
    </cofactor>
    <cofactor evidence="7">
        <name>Mn(2+)</name>
        <dbReference type="ChEBI" id="CHEBI:29035"/>
    </cofactor>
    <text evidence="7">Mg(2+). Can also accept Mn(2+).</text>
</comment>
<name>A0A8J6J4T3_9FIRM</name>
<keyword evidence="5 7" id="KW-0418">Kinase</keyword>
<comment type="subunit">
    <text evidence="7">Homodimer.</text>
</comment>
<organism evidence="9 10">
    <name type="scientific">Flintibacter faecis</name>
    <dbReference type="NCBI Taxonomy" id="2763047"/>
    <lineage>
        <taxon>Bacteria</taxon>
        <taxon>Bacillati</taxon>
        <taxon>Bacillota</taxon>
        <taxon>Clostridia</taxon>
        <taxon>Eubacteriales</taxon>
        <taxon>Flintibacter</taxon>
    </lineage>
</organism>
<comment type="caution">
    <text evidence="9">The sequence shown here is derived from an EMBL/GenBank/DDBJ whole genome shotgun (WGS) entry which is preliminary data.</text>
</comment>
<gene>
    <name evidence="7" type="primary">ackA</name>
    <name evidence="9" type="ORF">H8S55_07395</name>
</gene>
<dbReference type="EC" id="2.7.2.1" evidence="7"/>
<dbReference type="InterPro" id="IPR000890">
    <property type="entry name" value="Aliphatic_acid_kin_short-chain"/>
</dbReference>
<evidence type="ECO:0000313" key="9">
    <source>
        <dbReference type="EMBL" id="MBC5717142.1"/>
    </source>
</evidence>
<dbReference type="GO" id="GO:0000287">
    <property type="term" value="F:magnesium ion binding"/>
    <property type="evidence" value="ECO:0007669"/>
    <property type="project" value="UniProtKB-UniRule"/>
</dbReference>
<feature type="binding site" evidence="7">
    <location>
        <begin position="208"/>
        <end position="212"/>
    </location>
    <ligand>
        <name>ATP</name>
        <dbReference type="ChEBI" id="CHEBI:30616"/>
    </ligand>
</feature>
<comment type="similarity">
    <text evidence="1 7 8">Belongs to the acetokinase family.</text>
</comment>
<evidence type="ECO:0000256" key="2">
    <source>
        <dbReference type="ARBA" id="ARBA00022490"/>
    </source>
</evidence>